<evidence type="ECO:0000313" key="1">
    <source>
        <dbReference type="Proteomes" id="UP000887580"/>
    </source>
</evidence>
<protein>
    <submittedName>
        <fullName evidence="2">Uncharacterized protein</fullName>
    </submittedName>
</protein>
<proteinExistence type="predicted"/>
<sequence length="682" mass="75856">MTSSRGNTADKVILRYGDDDAPPFEPPIGIPIPADDPPTTSNVSPEPSTANASNIAPEPSTANASNIAPEPSTANASNIAPASTTANTSNIAPASTTANTSNVQTAADTSGLNSTNSSTTFVENEILHRPVAIDWAEAAIEEPAESSRRSSINAPRCDSAVAKLQKETENLTLQELQKNAAEEQIKLQQQQLFAQIEETNRQAAIVQKEKEEIARKRAENEAKLQKQQEEKEAEREKLRQHQAAKEQPPTAGNQQNAPRRHPSDMRIQRQRQPSYNESQGGGGRKPSSSSNSTACGFSFPASSQSTCVSTANTCFKSGKSGLFKKIEPKLQTADRSLASYAKNDRVYSIVGLKDRLLFKFCSGQRVYIPKSTPLLSTFLRQHSSTPAIIFNAEFELHGTFFNDDIPWEHFLHEVNDFTMYGQWHKNGILRLIAKMPNLRNFYSHGCDMRTVSVRDLFNTLPPLRNATIDTRQSFNATFTSALKNATKPWYNTHRMDTLLLVVSDFPRESALLDYVEATSDFVTDKITVLTDSPPDDTYIKILRDNRFSATSTFTYINDEQRYATFDRQHEHGQFFTVGFHMASETNLSSLYDAAVNVDCTTLIDDNSSESSNDTPKEPPLQPVETPADTSLLEILQHKLQFIRQAQDGNRRLIENLQNINRELNADALQLELCIIYNSKLQV</sequence>
<accession>A0AC35GE70</accession>
<evidence type="ECO:0000313" key="2">
    <source>
        <dbReference type="WBParaSite" id="PS1159_v2.g4347.t1"/>
    </source>
</evidence>
<dbReference type="WBParaSite" id="PS1159_v2.g4347.t1">
    <property type="protein sequence ID" value="PS1159_v2.g4347.t1"/>
    <property type="gene ID" value="PS1159_v2.g4347"/>
</dbReference>
<name>A0AC35GE70_9BILA</name>
<reference evidence="2" key="1">
    <citation type="submission" date="2022-11" db="UniProtKB">
        <authorList>
            <consortium name="WormBaseParasite"/>
        </authorList>
    </citation>
    <scope>IDENTIFICATION</scope>
</reference>
<organism evidence="1 2">
    <name type="scientific">Panagrolaimus sp. PS1159</name>
    <dbReference type="NCBI Taxonomy" id="55785"/>
    <lineage>
        <taxon>Eukaryota</taxon>
        <taxon>Metazoa</taxon>
        <taxon>Ecdysozoa</taxon>
        <taxon>Nematoda</taxon>
        <taxon>Chromadorea</taxon>
        <taxon>Rhabditida</taxon>
        <taxon>Tylenchina</taxon>
        <taxon>Panagrolaimomorpha</taxon>
        <taxon>Panagrolaimoidea</taxon>
        <taxon>Panagrolaimidae</taxon>
        <taxon>Panagrolaimus</taxon>
    </lineage>
</organism>
<dbReference type="Proteomes" id="UP000887580">
    <property type="component" value="Unplaced"/>
</dbReference>